<dbReference type="EMBL" id="FNQF01000001">
    <property type="protein sequence ID" value="SDZ73078.1"/>
    <property type="molecule type" value="Genomic_DNA"/>
</dbReference>
<gene>
    <name evidence="1" type="ORF">SAMN05421540_10140</name>
</gene>
<proteinExistence type="predicted"/>
<dbReference type="RefSeq" id="WP_093237709.1">
    <property type="nucleotide sequence ID" value="NZ_FNQF01000001.1"/>
</dbReference>
<accession>A0A1H3VFW9</accession>
<dbReference type="Pfam" id="PF04338">
    <property type="entry name" value="DUF481"/>
    <property type="match status" value="1"/>
</dbReference>
<dbReference type="STRING" id="908615.SAMN05421540_10140"/>
<organism evidence="1 2">
    <name type="scientific">Psychroflexus halocasei</name>
    <dbReference type="NCBI Taxonomy" id="908615"/>
    <lineage>
        <taxon>Bacteria</taxon>
        <taxon>Pseudomonadati</taxon>
        <taxon>Bacteroidota</taxon>
        <taxon>Flavobacteriia</taxon>
        <taxon>Flavobacteriales</taxon>
        <taxon>Flavobacteriaceae</taxon>
        <taxon>Psychroflexus</taxon>
    </lineage>
</organism>
<sequence length="344" mass="39107">MSQFSTKLGVLIIFVLLFMSQYSFSQNDSLVLSNNDVIVGELKSMKQGVATIETDYSDSDFKIDWEEVKTIRTQSEFLITIKSGERFNGSLKSFDGDKVHILNAGDTLASVLKNNVVFLNVVKTDFLSNIKVSLGVGYNFTKADNLSQFSVRSTIGYRAKRWSLNANYNDIRSSQDNTESVKRLDASLAYQFYLKKNWFTHTEVSWLSNTEQNINLRTLGKLGVGKFLIQTNSSYWAIQVGASYNNENFEIEGVKKENNSAEAFLGTGLDLYDIGDLSLMTTATVYPSLTESERWRFDYKLDVKYDLPLDFFVNFGITLNYDNKPVETASKTDYVFQTTFGWDF</sequence>
<dbReference type="InterPro" id="IPR007433">
    <property type="entry name" value="DUF481"/>
</dbReference>
<dbReference type="Proteomes" id="UP000198820">
    <property type="component" value="Unassembled WGS sequence"/>
</dbReference>
<dbReference type="AlphaFoldDB" id="A0A1H3VFW9"/>
<evidence type="ECO:0000313" key="1">
    <source>
        <dbReference type="EMBL" id="SDZ73078.1"/>
    </source>
</evidence>
<keyword evidence="2" id="KW-1185">Reference proteome</keyword>
<evidence type="ECO:0000313" key="2">
    <source>
        <dbReference type="Proteomes" id="UP000198820"/>
    </source>
</evidence>
<name>A0A1H3VFW9_9FLAO</name>
<reference evidence="1 2" key="1">
    <citation type="submission" date="2016-10" db="EMBL/GenBank/DDBJ databases">
        <authorList>
            <person name="de Groot N.N."/>
        </authorList>
    </citation>
    <scope>NUCLEOTIDE SEQUENCE [LARGE SCALE GENOMIC DNA]</scope>
    <source>
        <strain evidence="1 2">DSM 23581</strain>
    </source>
</reference>
<protein>
    <submittedName>
        <fullName evidence="1">Uncharacterized protein</fullName>
    </submittedName>
</protein>